<dbReference type="Proteomes" id="UP000091967">
    <property type="component" value="Unassembled WGS sequence"/>
</dbReference>
<accession>A0A1B8AGR4</accession>
<name>A0A1B8AGR4_FUSPO</name>
<dbReference type="AlphaFoldDB" id="A0A1B8AGR4"/>
<evidence type="ECO:0000313" key="1">
    <source>
        <dbReference type="EMBL" id="OBS19665.1"/>
    </source>
</evidence>
<sequence length="73" mass="8174">MPNAPQRHFQVLLAIMRKVNSVPSIFLQTNQNVHKPNSKSGQPVFTDLTISSRVVSCVFAIWQRYASITACLS</sequence>
<protein>
    <submittedName>
        <fullName evidence="1">Uncharacterized protein</fullName>
    </submittedName>
</protein>
<keyword evidence="2" id="KW-1185">Reference proteome</keyword>
<reference evidence="1 2" key="1">
    <citation type="submission" date="2016-06" db="EMBL/GenBank/DDBJ databases">
        <title>Living apart together: crosstalk between the core and supernumerary genomes in a fungal plant pathogen.</title>
        <authorList>
            <person name="Vanheule A."/>
            <person name="Audenaert K."/>
            <person name="Warris S."/>
            <person name="Van De Geest H."/>
            <person name="Schijlen E."/>
            <person name="Hofte M."/>
            <person name="De Saeger S."/>
            <person name="Haesaert G."/>
            <person name="Waalwijk C."/>
            <person name="Van Der Lee T."/>
        </authorList>
    </citation>
    <scope>NUCLEOTIDE SEQUENCE [LARGE SCALE GENOMIC DNA]</scope>
    <source>
        <strain evidence="1 2">2516</strain>
    </source>
</reference>
<dbReference type="EMBL" id="LYXU01000004">
    <property type="protein sequence ID" value="OBS19665.1"/>
    <property type="molecule type" value="Genomic_DNA"/>
</dbReference>
<gene>
    <name evidence="1" type="ORF">FPOA_11390</name>
</gene>
<proteinExistence type="predicted"/>
<evidence type="ECO:0000313" key="2">
    <source>
        <dbReference type="Proteomes" id="UP000091967"/>
    </source>
</evidence>
<organism evidence="1 2">
    <name type="scientific">Fusarium poae</name>
    <dbReference type="NCBI Taxonomy" id="36050"/>
    <lineage>
        <taxon>Eukaryota</taxon>
        <taxon>Fungi</taxon>
        <taxon>Dikarya</taxon>
        <taxon>Ascomycota</taxon>
        <taxon>Pezizomycotina</taxon>
        <taxon>Sordariomycetes</taxon>
        <taxon>Hypocreomycetidae</taxon>
        <taxon>Hypocreales</taxon>
        <taxon>Nectriaceae</taxon>
        <taxon>Fusarium</taxon>
    </lineage>
</organism>
<comment type="caution">
    <text evidence="1">The sequence shown here is derived from an EMBL/GenBank/DDBJ whole genome shotgun (WGS) entry which is preliminary data.</text>
</comment>